<keyword evidence="1" id="KW-1133">Transmembrane helix</keyword>
<evidence type="ECO:0000256" key="1">
    <source>
        <dbReference type="SAM" id="Phobius"/>
    </source>
</evidence>
<proteinExistence type="predicted"/>
<sequence>MRQESYDFFKYFNEYIEYEKSVETGWNVPAYKNQCALNGRIFTGEHNGEEVICAKLKCFYNSLFHPLSNGDKHNEYAQYINFWLNNQLKDNQAFSTTIDSFYNKVKYTSFLFDRQNLLEGKIYDITDEQFKNMKFLNDLYRNYYNILIITKARISENNCLEYSTKCVQVYEEAIKKCPSDSSTFCKALKSFKEKYETINNPKSLKNCNQTALLALPEHKAPETERRMPQEGELISMEESNQAEHASIPYFSYVFGFIGAILGIFFTILILYKYTPLGSGLFCGTIKKKKIHTNLEEAYNKELLLDNSEFEYNNLENMPYNITYNSTINS</sequence>
<dbReference type="InterPro" id="IPR008780">
    <property type="entry name" value="Plasmodium_Vir"/>
</dbReference>
<dbReference type="EMBL" id="FLQU01000214">
    <property type="protein sequence ID" value="SBS82475.1"/>
    <property type="molecule type" value="Genomic_DNA"/>
</dbReference>
<accession>A0A1A8VS23</accession>
<dbReference type="AlphaFoldDB" id="A0A1A8VS23"/>
<evidence type="ECO:0000313" key="2">
    <source>
        <dbReference type="EMBL" id="SBS82475.1"/>
    </source>
</evidence>
<organism evidence="2 3">
    <name type="scientific">Plasmodium ovale curtisi</name>
    <dbReference type="NCBI Taxonomy" id="864141"/>
    <lineage>
        <taxon>Eukaryota</taxon>
        <taxon>Sar</taxon>
        <taxon>Alveolata</taxon>
        <taxon>Apicomplexa</taxon>
        <taxon>Aconoidasida</taxon>
        <taxon>Haemosporida</taxon>
        <taxon>Plasmodiidae</taxon>
        <taxon>Plasmodium</taxon>
        <taxon>Plasmodium (Plasmodium)</taxon>
    </lineage>
</organism>
<keyword evidence="1" id="KW-0472">Membrane</keyword>
<gene>
    <name evidence="2" type="ORF">POVCU2_0015510</name>
</gene>
<dbReference type="Pfam" id="PF05795">
    <property type="entry name" value="Plasmodium_Vir"/>
    <property type="match status" value="1"/>
</dbReference>
<protein>
    <submittedName>
        <fullName evidence="2">PIR Superfamily Protein</fullName>
    </submittedName>
</protein>
<dbReference type="Proteomes" id="UP000078560">
    <property type="component" value="Unassembled WGS sequence"/>
</dbReference>
<feature type="transmembrane region" description="Helical" evidence="1">
    <location>
        <begin position="249"/>
        <end position="271"/>
    </location>
</feature>
<reference evidence="3" key="1">
    <citation type="submission" date="2016-05" db="EMBL/GenBank/DDBJ databases">
        <authorList>
            <person name="Naeem Raeece"/>
        </authorList>
    </citation>
    <scope>NUCLEOTIDE SEQUENCE [LARGE SCALE GENOMIC DNA]</scope>
</reference>
<keyword evidence="1" id="KW-0812">Transmembrane</keyword>
<evidence type="ECO:0000313" key="3">
    <source>
        <dbReference type="Proteomes" id="UP000078560"/>
    </source>
</evidence>
<name>A0A1A8VS23_PLAOA</name>